<dbReference type="EMBL" id="VSSQ01068729">
    <property type="protein sequence ID" value="MPN20870.1"/>
    <property type="molecule type" value="Genomic_DNA"/>
</dbReference>
<protein>
    <submittedName>
        <fullName evidence="1">Uncharacterized protein</fullName>
    </submittedName>
</protein>
<evidence type="ECO:0000313" key="1">
    <source>
        <dbReference type="EMBL" id="MPN20870.1"/>
    </source>
</evidence>
<sequence length="194" mass="21946">MDEYIYLADKYNIDTIGFDFIISEGNAVKNADKLIIKDDFMILKAADRIFKAYANSPQTFSLNLPFPPKLIEILNKKYGCDVKIKNGACMALNDGIYIDSKGKCILCDFGHIVRELKNIGILNDSEIDILEEDNIYDSQQLLKLKQFLKSNIEKKRDLLKSKNCRFAGYCIGCTATMGKDVNCNICEKAVLEIC</sequence>
<dbReference type="AlphaFoldDB" id="A0A645G4M8"/>
<organism evidence="1">
    <name type="scientific">bioreactor metagenome</name>
    <dbReference type="NCBI Taxonomy" id="1076179"/>
    <lineage>
        <taxon>unclassified sequences</taxon>
        <taxon>metagenomes</taxon>
        <taxon>ecological metagenomes</taxon>
    </lineage>
</organism>
<gene>
    <name evidence="1" type="ORF">SDC9_168249</name>
</gene>
<comment type="caution">
    <text evidence="1">The sequence shown here is derived from an EMBL/GenBank/DDBJ whole genome shotgun (WGS) entry which is preliminary data.</text>
</comment>
<reference evidence="1" key="1">
    <citation type="submission" date="2019-08" db="EMBL/GenBank/DDBJ databases">
        <authorList>
            <person name="Kucharzyk K."/>
            <person name="Murdoch R.W."/>
            <person name="Higgins S."/>
            <person name="Loffler F."/>
        </authorList>
    </citation>
    <scope>NUCLEOTIDE SEQUENCE</scope>
</reference>
<name>A0A645G4M8_9ZZZZ</name>
<proteinExistence type="predicted"/>
<accession>A0A645G4M8</accession>